<name>A0A7N2MDY2_QUELO</name>
<accession>A0A7N2MDY2</accession>
<protein>
    <submittedName>
        <fullName evidence="1">Uncharacterized protein</fullName>
    </submittedName>
</protein>
<evidence type="ECO:0000313" key="1">
    <source>
        <dbReference type="EnsemblPlants" id="QL08p046190:mrna"/>
    </source>
</evidence>
<dbReference type="EnsemblPlants" id="QL08p046190:mrna">
    <property type="protein sequence ID" value="QL08p046190:mrna"/>
    <property type="gene ID" value="QL08p046190"/>
</dbReference>
<sequence length="269" mass="30160">MWIRCVKPLCRLEALRQSSKSPWLFLLFSLYSHTPHRKSKLAPLQVRMVEKVVMECSPTVWDFSGFRYHVAAGRGGQGASKNMIGTKGEDKVIILKLFSLPVKISMLTISCHLTRLEFSESFKKYFVARFFVPIGTVVHLIEGEIPSVVEKHYLKELDPWEIPGTLVDNIPEPNQGSSYSDPKVAVEVGIVPTNGCSSTRTEGNVEISTGMKRNTLCSSADTLSQFSSSYNTSKMCTKEIVKKEEMEEKEQTLYSVAELTEKGQQIIVA</sequence>
<reference evidence="1" key="2">
    <citation type="submission" date="2021-01" db="UniProtKB">
        <authorList>
            <consortium name="EnsemblPlants"/>
        </authorList>
    </citation>
    <scope>IDENTIFICATION</scope>
</reference>
<organism evidence="1 2">
    <name type="scientific">Quercus lobata</name>
    <name type="common">Valley oak</name>
    <dbReference type="NCBI Taxonomy" id="97700"/>
    <lineage>
        <taxon>Eukaryota</taxon>
        <taxon>Viridiplantae</taxon>
        <taxon>Streptophyta</taxon>
        <taxon>Embryophyta</taxon>
        <taxon>Tracheophyta</taxon>
        <taxon>Spermatophyta</taxon>
        <taxon>Magnoliopsida</taxon>
        <taxon>eudicotyledons</taxon>
        <taxon>Gunneridae</taxon>
        <taxon>Pentapetalae</taxon>
        <taxon>rosids</taxon>
        <taxon>fabids</taxon>
        <taxon>Fagales</taxon>
        <taxon>Fagaceae</taxon>
        <taxon>Quercus</taxon>
    </lineage>
</organism>
<dbReference type="AlphaFoldDB" id="A0A7N2MDY2"/>
<dbReference type="Gramene" id="QL08p046190:mrna">
    <property type="protein sequence ID" value="QL08p046190:mrna"/>
    <property type="gene ID" value="QL08p046190"/>
</dbReference>
<reference evidence="1 2" key="1">
    <citation type="journal article" date="2016" name="G3 (Bethesda)">
        <title>First Draft Assembly and Annotation of the Genome of a California Endemic Oak Quercus lobata Nee (Fagaceae).</title>
        <authorList>
            <person name="Sork V.L."/>
            <person name="Fitz-Gibbon S.T."/>
            <person name="Puiu D."/>
            <person name="Crepeau M."/>
            <person name="Gugger P.F."/>
            <person name="Sherman R."/>
            <person name="Stevens K."/>
            <person name="Langley C.H."/>
            <person name="Pellegrini M."/>
            <person name="Salzberg S.L."/>
        </authorList>
    </citation>
    <scope>NUCLEOTIDE SEQUENCE [LARGE SCALE GENOMIC DNA]</scope>
    <source>
        <strain evidence="1 2">cv. SW786</strain>
    </source>
</reference>
<dbReference type="EMBL" id="LRBV02000008">
    <property type="status" value="NOT_ANNOTATED_CDS"/>
    <property type="molecule type" value="Genomic_DNA"/>
</dbReference>
<evidence type="ECO:0000313" key="2">
    <source>
        <dbReference type="Proteomes" id="UP000594261"/>
    </source>
</evidence>
<proteinExistence type="predicted"/>
<dbReference type="InParanoid" id="A0A7N2MDY2"/>
<keyword evidence="2" id="KW-1185">Reference proteome</keyword>
<dbReference type="Proteomes" id="UP000594261">
    <property type="component" value="Chromosome 8"/>
</dbReference>